<dbReference type="KEGG" id="drm:Dred_0855"/>
<evidence type="ECO:0000313" key="3">
    <source>
        <dbReference type="Proteomes" id="UP000001556"/>
    </source>
</evidence>
<accession>A4J2U0</accession>
<dbReference type="OrthoDB" id="321954at2"/>
<dbReference type="AlphaFoldDB" id="A4J2U0"/>
<dbReference type="Proteomes" id="UP000001556">
    <property type="component" value="Chromosome"/>
</dbReference>
<keyword evidence="2" id="KW-0315">Glutamine amidotransferase</keyword>
<organism evidence="2 3">
    <name type="scientific">Desulforamulus reducens (strain ATCC BAA-1160 / DSM 100696 / MI-1)</name>
    <name type="common">Desulfotomaculum reducens</name>
    <dbReference type="NCBI Taxonomy" id="349161"/>
    <lineage>
        <taxon>Bacteria</taxon>
        <taxon>Bacillati</taxon>
        <taxon>Bacillota</taxon>
        <taxon>Clostridia</taxon>
        <taxon>Eubacteriales</taxon>
        <taxon>Peptococcaceae</taxon>
        <taxon>Desulforamulus</taxon>
    </lineage>
</organism>
<sequence length="248" mass="27655">MCRLFLSNKAGLDRLGPQGVKDLFEILEVSMGGHGNGVAYIKNGKLYLRKGTRLTVKKVAELAFEQGIEWFIFHTRWASVGSVSNRNCHPFRHGRIVAAMNGTETGLKSLSRAMGGITDTEASVISIASISTGLPPEEVAKRFNELNSVFVGFVKEKNGYVPFASVGSLLGDLQVYVDDDAIIMASELPLKDQSKIMDALEGFYWAGGPMPEEFLIHTDMVSRRKKRSGIYYEYPEDYDYYYGLTKRK</sequence>
<dbReference type="RefSeq" id="WP_011877226.1">
    <property type="nucleotide sequence ID" value="NC_009253.1"/>
</dbReference>
<evidence type="ECO:0000313" key="2">
    <source>
        <dbReference type="EMBL" id="ABO49393.1"/>
    </source>
</evidence>
<dbReference type="CDD" id="cd00352">
    <property type="entry name" value="Gn_AT_II"/>
    <property type="match status" value="1"/>
</dbReference>
<reference evidence="2 3" key="1">
    <citation type="submission" date="2007-03" db="EMBL/GenBank/DDBJ databases">
        <title>Complete sequence of Desulfotomaculum reducens MI-1.</title>
        <authorList>
            <consortium name="US DOE Joint Genome Institute"/>
            <person name="Copeland A."/>
            <person name="Lucas S."/>
            <person name="Lapidus A."/>
            <person name="Barry K."/>
            <person name="Detter J.C."/>
            <person name="Glavina del Rio T."/>
            <person name="Hammon N."/>
            <person name="Israni S."/>
            <person name="Dalin E."/>
            <person name="Tice H."/>
            <person name="Pitluck S."/>
            <person name="Sims D."/>
            <person name="Brettin T."/>
            <person name="Bruce D."/>
            <person name="Han C."/>
            <person name="Tapia R."/>
            <person name="Schmutz J."/>
            <person name="Larimer F."/>
            <person name="Land M."/>
            <person name="Hauser L."/>
            <person name="Kyrpides N."/>
            <person name="Kim E."/>
            <person name="Tebo B.M."/>
            <person name="Richardson P."/>
        </authorList>
    </citation>
    <scope>NUCLEOTIDE SEQUENCE [LARGE SCALE GENOMIC DNA]</scope>
    <source>
        <strain evidence="2 3">MI-1</strain>
    </source>
</reference>
<evidence type="ECO:0000259" key="1">
    <source>
        <dbReference type="PROSITE" id="PS51278"/>
    </source>
</evidence>
<dbReference type="STRING" id="349161.Dred_0855"/>
<dbReference type="SUPFAM" id="SSF56235">
    <property type="entry name" value="N-terminal nucleophile aminohydrolases (Ntn hydrolases)"/>
    <property type="match status" value="1"/>
</dbReference>
<dbReference type="eggNOG" id="COG0121">
    <property type="taxonomic scope" value="Bacteria"/>
</dbReference>
<dbReference type="InterPro" id="IPR029055">
    <property type="entry name" value="Ntn_hydrolases_N"/>
</dbReference>
<keyword evidence="2" id="KW-0808">Transferase</keyword>
<dbReference type="HOGENOM" id="CLU_1118779_0_0_9"/>
<protein>
    <submittedName>
        <fullName evidence="2">Glutamine amidotransferase, class-II</fullName>
    </submittedName>
</protein>
<gene>
    <name evidence="2" type="ordered locus">Dred_0855</name>
</gene>
<proteinExistence type="predicted"/>
<dbReference type="EMBL" id="CP000612">
    <property type="protein sequence ID" value="ABO49393.1"/>
    <property type="molecule type" value="Genomic_DNA"/>
</dbReference>
<dbReference type="InterPro" id="IPR017932">
    <property type="entry name" value="GATase_2_dom"/>
</dbReference>
<dbReference type="GO" id="GO:0016740">
    <property type="term" value="F:transferase activity"/>
    <property type="evidence" value="ECO:0007669"/>
    <property type="project" value="UniProtKB-KW"/>
</dbReference>
<keyword evidence="3" id="KW-1185">Reference proteome</keyword>
<dbReference type="PROSITE" id="PS51278">
    <property type="entry name" value="GATASE_TYPE_2"/>
    <property type="match status" value="1"/>
</dbReference>
<name>A4J2U0_DESRM</name>
<dbReference type="Gene3D" id="3.60.20.10">
    <property type="entry name" value="Glutamine Phosphoribosylpyrophosphate, subunit 1, domain 1"/>
    <property type="match status" value="1"/>
</dbReference>
<feature type="domain" description="Glutamine amidotransferase type-2" evidence="1">
    <location>
        <begin position="2"/>
        <end position="248"/>
    </location>
</feature>